<feature type="domain" description="Response regulatory" evidence="13">
    <location>
        <begin position="14"/>
        <end position="130"/>
    </location>
</feature>
<dbReference type="InterPro" id="IPR001789">
    <property type="entry name" value="Sig_transdc_resp-reg_receiver"/>
</dbReference>
<gene>
    <name evidence="14" type="ORF">DHW61_03135</name>
</gene>
<evidence type="ECO:0000256" key="8">
    <source>
        <dbReference type="ARBA" id="ARBA00022989"/>
    </source>
</evidence>
<keyword evidence="6" id="KW-0547">Nucleotide-binding</keyword>
<dbReference type="SUPFAM" id="SSF47226">
    <property type="entry name" value="Histidine-containing phosphotransfer domain, HPT domain"/>
    <property type="match status" value="1"/>
</dbReference>
<evidence type="ECO:0000256" key="10">
    <source>
        <dbReference type="ARBA" id="ARBA00023136"/>
    </source>
</evidence>
<accession>A0A3D2X2N4</accession>
<dbReference type="Pfam" id="PF00072">
    <property type="entry name" value="Response_reg"/>
    <property type="match status" value="1"/>
</dbReference>
<dbReference type="InterPro" id="IPR036641">
    <property type="entry name" value="HPT_dom_sf"/>
</dbReference>
<comment type="caution">
    <text evidence="14">The sequence shown here is derived from an EMBL/GenBank/DDBJ whole genome shotgun (WGS) entry which is preliminary data.</text>
</comment>
<dbReference type="PANTHER" id="PTHR45339:SF1">
    <property type="entry name" value="HYBRID SIGNAL TRANSDUCTION HISTIDINE KINASE J"/>
    <property type="match status" value="1"/>
</dbReference>
<keyword evidence="3" id="KW-1003">Cell membrane</keyword>
<evidence type="ECO:0000313" key="14">
    <source>
        <dbReference type="EMBL" id="HCL01400.1"/>
    </source>
</evidence>
<dbReference type="InterPro" id="IPR011006">
    <property type="entry name" value="CheY-like_superfamily"/>
</dbReference>
<keyword evidence="5" id="KW-0812">Transmembrane</keyword>
<evidence type="ECO:0000313" key="15">
    <source>
        <dbReference type="Proteomes" id="UP000262969"/>
    </source>
</evidence>
<dbReference type="EMBL" id="DPVV01000112">
    <property type="protein sequence ID" value="HCL01400.1"/>
    <property type="molecule type" value="Genomic_DNA"/>
</dbReference>
<dbReference type="PANTHER" id="PTHR45339">
    <property type="entry name" value="HYBRID SIGNAL TRANSDUCTION HISTIDINE KINASE J"/>
    <property type="match status" value="1"/>
</dbReference>
<evidence type="ECO:0000256" key="1">
    <source>
        <dbReference type="ARBA" id="ARBA00004651"/>
    </source>
</evidence>
<dbReference type="AlphaFoldDB" id="A0A3D2X2N4"/>
<evidence type="ECO:0000256" key="6">
    <source>
        <dbReference type="ARBA" id="ARBA00022741"/>
    </source>
</evidence>
<reference evidence="14 15" key="1">
    <citation type="journal article" date="2018" name="Nat. Biotechnol.">
        <title>A standardized bacterial taxonomy based on genome phylogeny substantially revises the tree of life.</title>
        <authorList>
            <person name="Parks D.H."/>
            <person name="Chuvochina M."/>
            <person name="Waite D.W."/>
            <person name="Rinke C."/>
            <person name="Skarshewski A."/>
            <person name="Chaumeil P.A."/>
            <person name="Hugenholtz P."/>
        </authorList>
    </citation>
    <scope>NUCLEOTIDE SEQUENCE [LARGE SCALE GENOMIC DNA]</scope>
    <source>
        <strain evidence="14">UBA11728</strain>
    </source>
</reference>
<evidence type="ECO:0000256" key="12">
    <source>
        <dbReference type="PROSITE-ProRule" id="PRU00169"/>
    </source>
</evidence>
<proteinExistence type="predicted"/>
<dbReference type="GO" id="GO:0000160">
    <property type="term" value="P:phosphorelay signal transduction system"/>
    <property type="evidence" value="ECO:0007669"/>
    <property type="project" value="UniProtKB-KW"/>
</dbReference>
<evidence type="ECO:0000256" key="5">
    <source>
        <dbReference type="ARBA" id="ARBA00022692"/>
    </source>
</evidence>
<sequence>MINTLFHRDKIGATALIVDDNPVNLIAGGMMLKTYGLSVETAGGGRDALEKVVEKDYDLIFMDLMMPEIDGVETAQRIHNLEGKSGQVIIAISGALIGENERIAATNEFCDVLEKPIEADKLSQCLKRWLPKEKLCENLIDAFHDIGEGTDEVTEFMEIFQQVTTLDCSLGLHYALNQVDNYIRIVEASMKQLNQSKSKLERITGAEERRIVEAECHSLKSILYHLGSRELAENATALEMKRMGVDLLENNNSINECQMEQLKRFLMRINLFCSELEQALIAYNNRRYPKNETMGISTCSKEVIAKQQEKILYHISHYEYFEIINGLRLLLTMVSKEDQNKIYQAMEAAEEFDYENTAMYVNQIKI</sequence>
<keyword evidence="7" id="KW-0067">ATP-binding</keyword>
<evidence type="ECO:0000256" key="3">
    <source>
        <dbReference type="ARBA" id="ARBA00022475"/>
    </source>
</evidence>
<dbReference type="CDD" id="cd17546">
    <property type="entry name" value="REC_hyHK_CKI1_RcsC-like"/>
    <property type="match status" value="1"/>
</dbReference>
<dbReference type="GO" id="GO:0005886">
    <property type="term" value="C:plasma membrane"/>
    <property type="evidence" value="ECO:0007669"/>
    <property type="project" value="UniProtKB-SubCell"/>
</dbReference>
<dbReference type="SUPFAM" id="SSF52172">
    <property type="entry name" value="CheY-like"/>
    <property type="match status" value="1"/>
</dbReference>
<keyword evidence="10" id="KW-0472">Membrane</keyword>
<comment type="function">
    <text evidence="11">May play the central regulatory role in sporulation. It may be an element of the effector pathway responsible for the activation of sporulation genes in response to nutritional stress. Spo0A may act in concert with spo0H (a sigma factor) to control the expression of some genes that are critical to the sporulation process.</text>
</comment>
<evidence type="ECO:0000256" key="11">
    <source>
        <dbReference type="ARBA" id="ARBA00024867"/>
    </source>
</evidence>
<keyword evidence="8" id="KW-1133">Transmembrane helix</keyword>
<dbReference type="Gene3D" id="3.40.50.2300">
    <property type="match status" value="1"/>
</dbReference>
<organism evidence="14 15">
    <name type="scientific">Lachnoclostridium phytofermentans</name>
    <dbReference type="NCBI Taxonomy" id="66219"/>
    <lineage>
        <taxon>Bacteria</taxon>
        <taxon>Bacillati</taxon>
        <taxon>Bacillota</taxon>
        <taxon>Clostridia</taxon>
        <taxon>Lachnospirales</taxon>
        <taxon>Lachnospiraceae</taxon>
    </lineage>
</organism>
<keyword evidence="4 12" id="KW-0597">Phosphoprotein</keyword>
<evidence type="ECO:0000259" key="13">
    <source>
        <dbReference type="PROSITE" id="PS50110"/>
    </source>
</evidence>
<dbReference type="SMART" id="SM00448">
    <property type="entry name" value="REC"/>
    <property type="match status" value="1"/>
</dbReference>
<comment type="subcellular location">
    <subcellularLocation>
        <location evidence="1">Cell membrane</location>
        <topology evidence="1">Multi-pass membrane protein</topology>
    </subcellularLocation>
</comment>
<dbReference type="PROSITE" id="PS50110">
    <property type="entry name" value="RESPONSE_REGULATORY"/>
    <property type="match status" value="1"/>
</dbReference>
<feature type="modified residue" description="4-aspartylphosphate" evidence="12">
    <location>
        <position position="63"/>
    </location>
</feature>
<evidence type="ECO:0000256" key="4">
    <source>
        <dbReference type="ARBA" id="ARBA00022553"/>
    </source>
</evidence>
<evidence type="ECO:0000256" key="2">
    <source>
        <dbReference type="ARBA" id="ARBA00018672"/>
    </source>
</evidence>
<dbReference type="Proteomes" id="UP000262969">
    <property type="component" value="Unassembled WGS sequence"/>
</dbReference>
<keyword evidence="9" id="KW-0902">Two-component regulatory system</keyword>
<evidence type="ECO:0000256" key="9">
    <source>
        <dbReference type="ARBA" id="ARBA00023012"/>
    </source>
</evidence>
<name>A0A3D2X2N4_9FIRM</name>
<evidence type="ECO:0000256" key="7">
    <source>
        <dbReference type="ARBA" id="ARBA00022840"/>
    </source>
</evidence>
<dbReference type="GO" id="GO:0005524">
    <property type="term" value="F:ATP binding"/>
    <property type="evidence" value="ECO:0007669"/>
    <property type="project" value="UniProtKB-KW"/>
</dbReference>
<protein>
    <recommendedName>
        <fullName evidence="2">Stage 0 sporulation protein A homolog</fullName>
    </recommendedName>
</protein>